<sequence>MSKHSDNQWIRTSLPIRNGGIGIRKPSDACFDLVSSITHSKTDLPEDLTKMQWSFGTIAIGLCLDLNLNPTYTCVCGEIVLPNGHHGLSCKKVYEKISRHRRINEVIRRALNTAGYPSTLVIPASGLSRTDNKRPDGMKHFSWSEGKPIVWDFTCINILAPCYTQQLISKPGSIAELAENKKRAKYVDIEEQGYLFVPIAVETMDTINIMPRGKALSNDLRLSIINAYKKGISARRMSVSHLVPRSTVQDIINVCKLTGGVDQKTKTGRPSTITEANRRALRRIVKTNRRSNTKELTVLWRESIDLSPIETLWRNIKKQLRKNPARTVSELRATLQNI</sequence>
<gene>
    <name evidence="2" type="ORF">ILUMI_26040</name>
</gene>
<keyword evidence="3" id="KW-1185">Reference proteome</keyword>
<reference evidence="2" key="1">
    <citation type="submission" date="2019-08" db="EMBL/GenBank/DDBJ databases">
        <title>The genome of the North American firefly Photinus pyralis.</title>
        <authorList>
            <consortium name="Photinus pyralis genome working group"/>
            <person name="Fallon T.R."/>
            <person name="Sander Lower S.E."/>
            <person name="Weng J.-K."/>
        </authorList>
    </citation>
    <scope>NUCLEOTIDE SEQUENCE</scope>
    <source>
        <strain evidence="2">TRF0915ILg1</strain>
        <tissue evidence="2">Whole body</tissue>
    </source>
</reference>
<organism evidence="2 3">
    <name type="scientific">Ignelater luminosus</name>
    <name type="common">Cucubano</name>
    <name type="synonym">Pyrophorus luminosus</name>
    <dbReference type="NCBI Taxonomy" id="2038154"/>
    <lineage>
        <taxon>Eukaryota</taxon>
        <taxon>Metazoa</taxon>
        <taxon>Ecdysozoa</taxon>
        <taxon>Arthropoda</taxon>
        <taxon>Hexapoda</taxon>
        <taxon>Insecta</taxon>
        <taxon>Pterygota</taxon>
        <taxon>Neoptera</taxon>
        <taxon>Endopterygota</taxon>
        <taxon>Coleoptera</taxon>
        <taxon>Polyphaga</taxon>
        <taxon>Elateriformia</taxon>
        <taxon>Elateroidea</taxon>
        <taxon>Elateridae</taxon>
        <taxon>Agrypninae</taxon>
        <taxon>Pyrophorini</taxon>
        <taxon>Ignelater</taxon>
    </lineage>
</organism>
<proteinExistence type="predicted"/>
<dbReference type="InterPro" id="IPR036388">
    <property type="entry name" value="WH-like_DNA-bd_sf"/>
</dbReference>
<dbReference type="EMBL" id="VTPC01091021">
    <property type="protein sequence ID" value="KAF2880129.1"/>
    <property type="molecule type" value="Genomic_DNA"/>
</dbReference>
<evidence type="ECO:0000256" key="1">
    <source>
        <dbReference type="ARBA" id="ARBA00004123"/>
    </source>
</evidence>
<evidence type="ECO:0000313" key="3">
    <source>
        <dbReference type="Proteomes" id="UP000801492"/>
    </source>
</evidence>
<dbReference type="InterPro" id="IPR009057">
    <property type="entry name" value="Homeodomain-like_sf"/>
</dbReference>
<dbReference type="OrthoDB" id="6773446at2759"/>
<dbReference type="Proteomes" id="UP000801492">
    <property type="component" value="Unassembled WGS sequence"/>
</dbReference>
<name>A0A8K0C6D5_IGNLU</name>
<dbReference type="AlphaFoldDB" id="A0A8K0C6D5"/>
<comment type="caution">
    <text evidence="2">The sequence shown here is derived from an EMBL/GenBank/DDBJ whole genome shotgun (WGS) entry which is preliminary data.</text>
</comment>
<accession>A0A8K0C6D5</accession>
<evidence type="ECO:0000313" key="2">
    <source>
        <dbReference type="EMBL" id="KAF2880129.1"/>
    </source>
</evidence>
<dbReference type="GO" id="GO:0005634">
    <property type="term" value="C:nucleus"/>
    <property type="evidence" value="ECO:0007669"/>
    <property type="project" value="UniProtKB-SubCell"/>
</dbReference>
<comment type="subcellular location">
    <subcellularLocation>
        <location evidence="1">Nucleus</location>
    </subcellularLocation>
</comment>
<dbReference type="Gene3D" id="1.10.10.10">
    <property type="entry name" value="Winged helix-like DNA-binding domain superfamily/Winged helix DNA-binding domain"/>
    <property type="match status" value="1"/>
</dbReference>
<dbReference type="SUPFAM" id="SSF46689">
    <property type="entry name" value="Homeodomain-like"/>
    <property type="match status" value="1"/>
</dbReference>
<protein>
    <submittedName>
        <fullName evidence="2">Uncharacterized protein</fullName>
    </submittedName>
</protein>